<keyword evidence="3 5" id="KW-0378">Hydrolase</keyword>
<dbReference type="RefSeq" id="WP_100668863.1">
    <property type="nucleotide sequence ID" value="NZ_CP024955.1"/>
</dbReference>
<evidence type="ECO:0000313" key="7">
    <source>
        <dbReference type="Proteomes" id="UP000231932"/>
    </source>
</evidence>
<dbReference type="NCBIfam" id="TIGR01230">
    <property type="entry name" value="agmatinase"/>
    <property type="match status" value="1"/>
</dbReference>
<proteinExistence type="inferred from homology"/>
<dbReference type="OrthoDB" id="9788689at2"/>
<gene>
    <name evidence="6" type="primary">speB</name>
    <name evidence="6" type="ORF">CVV65_15255</name>
</gene>
<dbReference type="InterPro" id="IPR006035">
    <property type="entry name" value="Ureohydrolase"/>
</dbReference>
<protein>
    <submittedName>
        <fullName evidence="6">Agmatinase</fullName>
    </submittedName>
</protein>
<feature type="binding site" evidence="4">
    <location>
        <position position="124"/>
    </location>
    <ligand>
        <name>Mn(2+)</name>
        <dbReference type="ChEBI" id="CHEBI:29035"/>
        <label>2</label>
    </ligand>
</feature>
<evidence type="ECO:0000256" key="1">
    <source>
        <dbReference type="ARBA" id="ARBA00009227"/>
    </source>
</evidence>
<sequence>MSQDWKSDVTKFPRFEGVRTFMRLPYDPEPKGVDVVILGAPFDTTATFRTGARFGPEAVRRISSLLRPAHAYHAVRPTDVLKIVDGGDIPVIPGNTLRSYGYITDVIHSWVNEGAIPITLGGDHGIALAELRALAQVHGPLALIQFDAHLDTWDEYWEEKYTHGTPFRRALEEGLLDPLRSTQIGIRGTVYDPTDIEEGRSLGFEVLTAEKVREIGLEQTIRTAIERAGSAKTFVSFDVDFLDPAYAPGTGTPEIGGFTTFEAQQLLRKLYPLDFVGFDIVEVLPAFDPTETTALAGATVAFEFLSLVASGRKGA</sequence>
<feature type="binding site" evidence="4">
    <location>
        <position position="240"/>
    </location>
    <ligand>
        <name>Mn(2+)</name>
        <dbReference type="ChEBI" id="CHEBI:29035"/>
        <label>1</label>
    </ligand>
</feature>
<dbReference type="GO" id="GO:0033389">
    <property type="term" value="P:putrescine biosynthetic process from arginine, via agmatine"/>
    <property type="evidence" value="ECO:0007669"/>
    <property type="project" value="TreeGrafter"/>
</dbReference>
<dbReference type="PANTHER" id="PTHR11358">
    <property type="entry name" value="ARGINASE/AGMATINASE"/>
    <property type="match status" value="1"/>
</dbReference>
<dbReference type="PROSITE" id="PS51409">
    <property type="entry name" value="ARGINASE_2"/>
    <property type="match status" value="1"/>
</dbReference>
<evidence type="ECO:0000256" key="4">
    <source>
        <dbReference type="PIRSR" id="PIRSR036979-1"/>
    </source>
</evidence>
<dbReference type="SUPFAM" id="SSF52768">
    <property type="entry name" value="Arginase/deacetylase"/>
    <property type="match status" value="1"/>
</dbReference>
<dbReference type="PRINTS" id="PR00116">
    <property type="entry name" value="ARGINASE"/>
</dbReference>
<dbReference type="PANTHER" id="PTHR11358:SF26">
    <property type="entry name" value="GUANIDINO ACID HYDROLASE, MITOCHONDRIAL"/>
    <property type="match status" value="1"/>
</dbReference>
<dbReference type="Proteomes" id="UP000231932">
    <property type="component" value="Chromosome"/>
</dbReference>
<evidence type="ECO:0000256" key="3">
    <source>
        <dbReference type="ARBA" id="ARBA00022801"/>
    </source>
</evidence>
<evidence type="ECO:0000256" key="2">
    <source>
        <dbReference type="ARBA" id="ARBA00022723"/>
    </source>
</evidence>
<accession>A0A2K8N9X3</accession>
<organism evidence="6 7">
    <name type="scientific">Kyrpidia spormannii</name>
    <dbReference type="NCBI Taxonomy" id="2055160"/>
    <lineage>
        <taxon>Bacteria</taxon>
        <taxon>Bacillati</taxon>
        <taxon>Bacillota</taxon>
        <taxon>Bacilli</taxon>
        <taxon>Bacillales</taxon>
        <taxon>Alicyclobacillaceae</taxon>
        <taxon>Kyrpidia</taxon>
    </lineage>
</organism>
<keyword evidence="7" id="KW-1185">Reference proteome</keyword>
<keyword evidence="2 4" id="KW-0479">Metal-binding</keyword>
<comment type="cofactor">
    <cofactor evidence="4">
        <name>Mn(2+)</name>
        <dbReference type="ChEBI" id="CHEBI:29035"/>
    </cofactor>
    <text evidence="4">Binds 2 manganese ions per subunit.</text>
</comment>
<feature type="binding site" evidence="4">
    <location>
        <position position="151"/>
    </location>
    <ligand>
        <name>Mn(2+)</name>
        <dbReference type="ChEBI" id="CHEBI:29035"/>
        <label>1</label>
    </ligand>
</feature>
<dbReference type="EMBL" id="CP024955">
    <property type="protein sequence ID" value="ATY86114.1"/>
    <property type="molecule type" value="Genomic_DNA"/>
</dbReference>
<dbReference type="InterPro" id="IPR020855">
    <property type="entry name" value="Ureohydrolase_Mn_BS"/>
</dbReference>
<feature type="binding site" evidence="4">
    <location>
        <position position="238"/>
    </location>
    <ligand>
        <name>Mn(2+)</name>
        <dbReference type="ChEBI" id="CHEBI:29035"/>
        <label>1</label>
    </ligand>
</feature>
<dbReference type="AlphaFoldDB" id="A0A2K8N9X3"/>
<comment type="similarity">
    <text evidence="1">Belongs to the arginase family. Agmatinase subfamily.</text>
</comment>
<dbReference type="InterPro" id="IPR005925">
    <property type="entry name" value="Agmatinase-rel"/>
</dbReference>
<dbReference type="PROSITE" id="PS01053">
    <property type="entry name" value="ARGINASE_1"/>
    <property type="match status" value="1"/>
</dbReference>
<dbReference type="InterPro" id="IPR023696">
    <property type="entry name" value="Ureohydrolase_dom_sf"/>
</dbReference>
<name>A0A2K8N9X3_9BACL</name>
<reference evidence="7" key="1">
    <citation type="submission" date="2017-11" db="EMBL/GenBank/DDBJ databases">
        <title>Complete Genome Sequence of Kyrpidia sp. Strain EA-1, a thermophilic, hydrogen-oxidizing Bacterium, isolated from the Azores.</title>
        <authorList>
            <person name="Reiner J.E."/>
            <person name="Lapp C.J."/>
            <person name="Bunk B."/>
            <person name="Gescher J."/>
        </authorList>
    </citation>
    <scope>NUCLEOTIDE SEQUENCE [LARGE SCALE GENOMIC DNA]</scope>
    <source>
        <strain evidence="7">EA-1</strain>
    </source>
</reference>
<feature type="binding site" evidence="4">
    <location>
        <position position="147"/>
    </location>
    <ligand>
        <name>Mn(2+)</name>
        <dbReference type="ChEBI" id="CHEBI:29035"/>
        <label>1</label>
    </ligand>
</feature>
<feature type="binding site" evidence="4">
    <location>
        <position position="149"/>
    </location>
    <ligand>
        <name>Mn(2+)</name>
        <dbReference type="ChEBI" id="CHEBI:29035"/>
        <label>1</label>
    </ligand>
</feature>
<evidence type="ECO:0000256" key="5">
    <source>
        <dbReference type="RuleBase" id="RU003684"/>
    </source>
</evidence>
<dbReference type="CDD" id="cd11592">
    <property type="entry name" value="Agmatinase_PAH"/>
    <property type="match status" value="1"/>
</dbReference>
<dbReference type="KEGG" id="kyr:CVV65_15255"/>
<evidence type="ECO:0000313" key="6">
    <source>
        <dbReference type="EMBL" id="ATY86114.1"/>
    </source>
</evidence>
<keyword evidence="4" id="KW-0464">Manganese</keyword>
<dbReference type="Gene3D" id="3.40.800.10">
    <property type="entry name" value="Ureohydrolase domain"/>
    <property type="match status" value="1"/>
</dbReference>
<dbReference type="GO" id="GO:0008783">
    <property type="term" value="F:agmatinase activity"/>
    <property type="evidence" value="ECO:0007669"/>
    <property type="project" value="TreeGrafter"/>
</dbReference>
<dbReference type="GO" id="GO:0046872">
    <property type="term" value="F:metal ion binding"/>
    <property type="evidence" value="ECO:0007669"/>
    <property type="project" value="UniProtKB-KW"/>
</dbReference>
<dbReference type="PIRSF" id="PIRSF036979">
    <property type="entry name" value="Arginase"/>
    <property type="match status" value="1"/>
</dbReference>
<dbReference type="Pfam" id="PF00491">
    <property type="entry name" value="Arginase"/>
    <property type="match status" value="1"/>
</dbReference>